<dbReference type="KEGG" id="rama:IDM48_01840"/>
<dbReference type="PANTHER" id="PTHR43540:SF3">
    <property type="entry name" value="ENTEROBACTIN SYNTHASE COMPONENT B"/>
    <property type="match status" value="1"/>
</dbReference>
<keyword evidence="1" id="KW-0378">Hydrolase</keyword>
<dbReference type="SUPFAM" id="SSF52499">
    <property type="entry name" value="Isochorismatase-like hydrolases"/>
    <property type="match status" value="1"/>
</dbReference>
<proteinExistence type="predicted"/>
<protein>
    <submittedName>
        <fullName evidence="3">Isochorismatase family protein</fullName>
    </submittedName>
</protein>
<dbReference type="PANTHER" id="PTHR43540">
    <property type="entry name" value="PEROXYUREIDOACRYLATE/UREIDOACRYLATE AMIDOHYDROLASE-RELATED"/>
    <property type="match status" value="1"/>
</dbReference>
<gene>
    <name evidence="3" type="ORF">IDM48_01840</name>
</gene>
<dbReference type="RefSeq" id="WP_190617802.1">
    <property type="nucleotide sequence ID" value="NZ_CP061538.1"/>
</dbReference>
<name>A0A7H2BKL1_9MICC</name>
<dbReference type="Pfam" id="PF00857">
    <property type="entry name" value="Isochorismatase"/>
    <property type="match status" value="1"/>
</dbReference>
<evidence type="ECO:0000313" key="4">
    <source>
        <dbReference type="Proteomes" id="UP000516421"/>
    </source>
</evidence>
<evidence type="ECO:0000313" key="3">
    <source>
        <dbReference type="EMBL" id="QNV40207.1"/>
    </source>
</evidence>
<dbReference type="Proteomes" id="UP000516421">
    <property type="component" value="Chromosome"/>
</dbReference>
<dbReference type="PRINTS" id="PR01398">
    <property type="entry name" value="ISCHRISMTASE"/>
</dbReference>
<dbReference type="InterPro" id="IPR016291">
    <property type="entry name" value="Isochorismatase"/>
</dbReference>
<dbReference type="InterPro" id="IPR050272">
    <property type="entry name" value="Isochorismatase-like_hydrls"/>
</dbReference>
<keyword evidence="4" id="KW-1185">Reference proteome</keyword>
<evidence type="ECO:0000259" key="2">
    <source>
        <dbReference type="Pfam" id="PF00857"/>
    </source>
</evidence>
<dbReference type="GO" id="GO:0008908">
    <property type="term" value="F:isochorismatase activity"/>
    <property type="evidence" value="ECO:0007669"/>
    <property type="project" value="InterPro"/>
</dbReference>
<reference evidence="3 4" key="1">
    <citation type="submission" date="2020-09" db="EMBL/GenBank/DDBJ databases">
        <title>Investigation of environmental microbe.</title>
        <authorList>
            <person name="Ou Y."/>
            <person name="Kang Q."/>
        </authorList>
    </citation>
    <scope>NUCLEOTIDE SEQUENCE [LARGE SCALE GENOMIC DNA]</scope>
    <source>
        <strain evidence="3 4">KJZ-9</strain>
    </source>
</reference>
<evidence type="ECO:0000256" key="1">
    <source>
        <dbReference type="ARBA" id="ARBA00022801"/>
    </source>
</evidence>
<organism evidence="3 4">
    <name type="scientific">Rothia amarae</name>
    <dbReference type="NCBI Taxonomy" id="169480"/>
    <lineage>
        <taxon>Bacteria</taxon>
        <taxon>Bacillati</taxon>
        <taxon>Actinomycetota</taxon>
        <taxon>Actinomycetes</taxon>
        <taxon>Micrococcales</taxon>
        <taxon>Micrococcaceae</taxon>
        <taxon>Rothia</taxon>
    </lineage>
</organism>
<accession>A0A7H2BKL1</accession>
<dbReference type="Gene3D" id="3.40.50.850">
    <property type="entry name" value="Isochorismatase-like"/>
    <property type="match status" value="1"/>
</dbReference>
<feature type="domain" description="Isochorismatase-like" evidence="2">
    <location>
        <begin position="33"/>
        <end position="199"/>
    </location>
</feature>
<dbReference type="InterPro" id="IPR000868">
    <property type="entry name" value="Isochorismatase-like_dom"/>
</dbReference>
<dbReference type="InterPro" id="IPR036380">
    <property type="entry name" value="Isochorismatase-like_sf"/>
</dbReference>
<dbReference type="AlphaFoldDB" id="A0A7H2BKL1"/>
<sequence>MATFSADIAQYSLKEFSATAEGLGWEIDFSRCAILLHDLLPYYLKVLPTELIEEVIHQNQQLVDFAREKDIPLICSAPRAAHTLHQRGLGARLWGLGPSEEEAHTFALEGLDEPEVPCMRKRSLSAFFATDLETELRRQKRDQLIISGVFTAGGILATSFDALARDIEVFVIADACADFTRERHASALHQIATTTGEVVPLSAVLEG</sequence>
<dbReference type="EMBL" id="CP061538">
    <property type="protein sequence ID" value="QNV40207.1"/>
    <property type="molecule type" value="Genomic_DNA"/>
</dbReference>